<organism evidence="2 3">
    <name type="scientific">Ridgeia piscesae</name>
    <name type="common">Tubeworm</name>
    <dbReference type="NCBI Taxonomy" id="27915"/>
    <lineage>
        <taxon>Eukaryota</taxon>
        <taxon>Metazoa</taxon>
        <taxon>Spiralia</taxon>
        <taxon>Lophotrochozoa</taxon>
        <taxon>Annelida</taxon>
        <taxon>Polychaeta</taxon>
        <taxon>Sedentaria</taxon>
        <taxon>Canalipalpata</taxon>
        <taxon>Sabellida</taxon>
        <taxon>Siboglinidae</taxon>
        <taxon>Ridgeia</taxon>
    </lineage>
</organism>
<feature type="compositionally biased region" description="Polar residues" evidence="1">
    <location>
        <begin position="122"/>
        <end position="141"/>
    </location>
</feature>
<feature type="compositionally biased region" description="Basic and acidic residues" evidence="1">
    <location>
        <begin position="174"/>
        <end position="187"/>
    </location>
</feature>
<dbReference type="EMBL" id="JAODUO010000515">
    <property type="protein sequence ID" value="KAK2179087.1"/>
    <property type="molecule type" value="Genomic_DNA"/>
</dbReference>
<name>A0AAD9KXE5_RIDPI</name>
<dbReference type="InterPro" id="IPR031521">
    <property type="entry name" value="DUF4695"/>
</dbReference>
<dbReference type="AlphaFoldDB" id="A0AAD9KXE5"/>
<evidence type="ECO:0000313" key="2">
    <source>
        <dbReference type="EMBL" id="KAK2179087.1"/>
    </source>
</evidence>
<keyword evidence="3" id="KW-1185">Reference proteome</keyword>
<gene>
    <name evidence="2" type="ORF">NP493_515g01043</name>
</gene>
<proteinExistence type="predicted"/>
<feature type="region of interest" description="Disordered" evidence="1">
    <location>
        <begin position="101"/>
        <end position="193"/>
    </location>
</feature>
<comment type="caution">
    <text evidence="2">The sequence shown here is derived from an EMBL/GenBank/DDBJ whole genome shotgun (WGS) entry which is preliminary data.</text>
</comment>
<evidence type="ECO:0000256" key="1">
    <source>
        <dbReference type="SAM" id="MobiDB-lite"/>
    </source>
</evidence>
<protein>
    <submittedName>
        <fullName evidence="2">Uncharacterized protein</fullName>
    </submittedName>
</protein>
<dbReference type="Pfam" id="PF15766">
    <property type="entry name" value="DUF4695"/>
    <property type="match status" value="1"/>
</dbReference>
<dbReference type="Proteomes" id="UP001209878">
    <property type="component" value="Unassembled WGS sequence"/>
</dbReference>
<feature type="compositionally biased region" description="Basic residues" evidence="1">
    <location>
        <begin position="163"/>
        <end position="173"/>
    </location>
</feature>
<sequence length="193" mass="21324">MATANYNEVTHSNVSGDINSLDPMFHWDTRFPERLSKLHLNSEYEPPVTRRARRSRTRNAARYKTQPITFDEIKEVDEEPTTEEADILGLKNQFAAFSRSMDGLLPGYPAGQAGGKQKATGPPSTSAKTGETSSGISSDSAVVTEHAIAGTTSTNQESLRKESLRRRRKKRQQRSIEEVPETDKTDDAALSVG</sequence>
<reference evidence="2" key="1">
    <citation type="journal article" date="2023" name="Mol. Biol. Evol.">
        <title>Third-Generation Sequencing Reveals the Adaptive Role of the Epigenome in Three Deep-Sea Polychaetes.</title>
        <authorList>
            <person name="Perez M."/>
            <person name="Aroh O."/>
            <person name="Sun Y."/>
            <person name="Lan Y."/>
            <person name="Juniper S.K."/>
            <person name="Young C.R."/>
            <person name="Angers B."/>
            <person name="Qian P.Y."/>
        </authorList>
    </citation>
    <scope>NUCLEOTIDE SEQUENCE</scope>
    <source>
        <strain evidence="2">R07B-5</strain>
    </source>
</reference>
<accession>A0AAD9KXE5</accession>
<evidence type="ECO:0000313" key="3">
    <source>
        <dbReference type="Proteomes" id="UP001209878"/>
    </source>
</evidence>